<comment type="caution">
    <text evidence="1">The sequence shown here is derived from an EMBL/GenBank/DDBJ whole genome shotgun (WGS) entry which is preliminary data.</text>
</comment>
<dbReference type="Proteomes" id="UP000028602">
    <property type="component" value="Unassembled WGS sequence"/>
</dbReference>
<dbReference type="EMBL" id="JMPR01000054">
    <property type="protein sequence ID" value="KFD17112.1"/>
    <property type="molecule type" value="Genomic_DNA"/>
</dbReference>
<proteinExistence type="predicted"/>
<protein>
    <submittedName>
        <fullName evidence="1">Uncharacterized protein</fullName>
    </submittedName>
</protein>
<reference evidence="1 2" key="1">
    <citation type="submission" date="2014-05" db="EMBL/GenBank/DDBJ databases">
        <title>ATOL: Assembling a taxonomically balanced genome-scale reconstruction of the evolutionary history of the Enterobacteriaceae.</title>
        <authorList>
            <person name="Plunkett G.III."/>
            <person name="Neeno-Eckwall E.C."/>
            <person name="Glasner J.D."/>
            <person name="Perna N.T."/>
        </authorList>
    </citation>
    <scope>NUCLEOTIDE SEQUENCE [LARGE SCALE GENOMIC DNA]</scope>
    <source>
        <strain evidence="1 2">ATCC 33301</strain>
    </source>
</reference>
<dbReference type="AlphaFoldDB" id="A0A085J9G6"/>
<dbReference type="eggNOG" id="ENOG50316D2">
    <property type="taxonomic scope" value="Bacteria"/>
</dbReference>
<name>A0A085J9G6_9GAMM</name>
<gene>
    <name evidence="1" type="ORF">GTPT_3387</name>
</gene>
<dbReference type="RefSeq" id="WP_029991414.1">
    <property type="nucleotide sequence ID" value="NZ_ATMJ01000059.1"/>
</dbReference>
<sequence>MSEFIFSVLPAAVEFYDRQQHLKARLEGGYQTTAAGLFNTGQADALATETLIYRIEEVLESEGRIVSPGGIAICHDPLLGRVCGDFLAGETTITPAGVEVAFNRLSEQLSYAPLALTGLQTGTFCYFVFIREMIHHLQIAHLYYQP</sequence>
<evidence type="ECO:0000313" key="1">
    <source>
        <dbReference type="EMBL" id="KFD17112.1"/>
    </source>
</evidence>
<keyword evidence="2" id="KW-1185">Reference proteome</keyword>
<accession>A0A085J9G6</accession>
<dbReference type="OrthoDB" id="6707824at2"/>
<organism evidence="1 2">
    <name type="scientific">Tatumella ptyseos ATCC 33301</name>
    <dbReference type="NCBI Taxonomy" id="1005995"/>
    <lineage>
        <taxon>Bacteria</taxon>
        <taxon>Pseudomonadati</taxon>
        <taxon>Pseudomonadota</taxon>
        <taxon>Gammaproteobacteria</taxon>
        <taxon>Enterobacterales</taxon>
        <taxon>Erwiniaceae</taxon>
        <taxon>Tatumella</taxon>
    </lineage>
</organism>
<evidence type="ECO:0000313" key="2">
    <source>
        <dbReference type="Proteomes" id="UP000028602"/>
    </source>
</evidence>